<accession>A0A6M8SRC4</accession>
<dbReference type="RefSeq" id="WP_173534246.1">
    <property type="nucleotide sequence ID" value="NZ_CP054143.1"/>
</dbReference>
<evidence type="ECO:0000259" key="9">
    <source>
        <dbReference type="PROSITE" id="PS51144"/>
    </source>
</evidence>
<comment type="catalytic activity">
    <reaction evidence="6">
        <text>hydrogencarbonate + H(+) = CO2 + H2O</text>
        <dbReference type="Rhea" id="RHEA:10748"/>
        <dbReference type="ChEBI" id="CHEBI:15377"/>
        <dbReference type="ChEBI" id="CHEBI:15378"/>
        <dbReference type="ChEBI" id="CHEBI:16526"/>
        <dbReference type="ChEBI" id="CHEBI:17544"/>
        <dbReference type="EC" id="4.2.1.1"/>
    </reaction>
</comment>
<protein>
    <recommendedName>
        <fullName evidence="2">carbonic anhydrase</fullName>
        <ecNumber evidence="2">4.2.1.1</ecNumber>
    </recommendedName>
</protein>
<reference evidence="10 11" key="1">
    <citation type="submission" date="2020-05" db="EMBL/GenBank/DDBJ databases">
        <title>Complete genome sequence of Deefgea sp. D17.</title>
        <authorList>
            <person name="Bae J.-W."/>
            <person name="Han J.E."/>
        </authorList>
    </citation>
    <scope>NUCLEOTIDE SEQUENCE [LARGE SCALE GENOMIC DNA]</scope>
    <source>
        <strain evidence="10 11">D17</strain>
    </source>
</reference>
<feature type="region of interest" description="Disordered" evidence="7">
    <location>
        <begin position="23"/>
        <end position="43"/>
    </location>
</feature>
<dbReference type="GO" id="GO:0008270">
    <property type="term" value="F:zinc ion binding"/>
    <property type="evidence" value="ECO:0007669"/>
    <property type="project" value="InterPro"/>
</dbReference>
<dbReference type="CDD" id="cd03124">
    <property type="entry name" value="alpha_CA_prokaryotic_like"/>
    <property type="match status" value="1"/>
</dbReference>
<evidence type="ECO:0000256" key="1">
    <source>
        <dbReference type="ARBA" id="ARBA00010718"/>
    </source>
</evidence>
<dbReference type="InterPro" id="IPR001148">
    <property type="entry name" value="CA_dom"/>
</dbReference>
<dbReference type="Gene3D" id="3.10.200.10">
    <property type="entry name" value="Alpha carbonic anhydrase"/>
    <property type="match status" value="1"/>
</dbReference>
<dbReference type="GO" id="GO:0004089">
    <property type="term" value="F:carbonate dehydratase activity"/>
    <property type="evidence" value="ECO:0007669"/>
    <property type="project" value="UniProtKB-EC"/>
</dbReference>
<dbReference type="AlphaFoldDB" id="A0A6M8SRC4"/>
<keyword evidence="8" id="KW-0732">Signal</keyword>
<name>A0A6M8SRC4_9NEIS</name>
<feature type="domain" description="Alpha-carbonic anhydrase" evidence="9">
    <location>
        <begin position="33"/>
        <end position="257"/>
    </location>
</feature>
<dbReference type="InterPro" id="IPR036398">
    <property type="entry name" value="CA_dom_sf"/>
</dbReference>
<keyword evidence="11" id="KW-1185">Reference proteome</keyword>
<keyword evidence="3" id="KW-0479">Metal-binding</keyword>
<evidence type="ECO:0000256" key="2">
    <source>
        <dbReference type="ARBA" id="ARBA00012925"/>
    </source>
</evidence>
<dbReference type="EMBL" id="CP054143">
    <property type="protein sequence ID" value="QKJ67745.1"/>
    <property type="molecule type" value="Genomic_DNA"/>
</dbReference>
<evidence type="ECO:0000256" key="5">
    <source>
        <dbReference type="ARBA" id="ARBA00023239"/>
    </source>
</evidence>
<evidence type="ECO:0000256" key="3">
    <source>
        <dbReference type="ARBA" id="ARBA00022723"/>
    </source>
</evidence>
<evidence type="ECO:0000313" key="10">
    <source>
        <dbReference type="EMBL" id="QKJ67745.1"/>
    </source>
</evidence>
<dbReference type="Proteomes" id="UP000504844">
    <property type="component" value="Chromosome"/>
</dbReference>
<dbReference type="SMART" id="SM01057">
    <property type="entry name" value="Carb_anhydrase"/>
    <property type="match status" value="1"/>
</dbReference>
<proteinExistence type="inferred from homology"/>
<organism evidence="10 11">
    <name type="scientific">Deefgea piscis</name>
    <dbReference type="NCBI Taxonomy" id="2739061"/>
    <lineage>
        <taxon>Bacteria</taxon>
        <taxon>Pseudomonadati</taxon>
        <taxon>Pseudomonadota</taxon>
        <taxon>Betaproteobacteria</taxon>
        <taxon>Neisseriales</taxon>
        <taxon>Chitinibacteraceae</taxon>
        <taxon>Deefgea</taxon>
    </lineage>
</organism>
<dbReference type="SUPFAM" id="SSF51069">
    <property type="entry name" value="Carbonic anhydrase"/>
    <property type="match status" value="1"/>
</dbReference>
<sequence>MLIKTTILAIALSGVFASSLANEKPHKAKHDPTHWSYEGESGPSHWGDMKSEFSLCRDGKQQSPINITEAYSHDLEPLQFQYRDSKTNIQNNGHTIQLNYDPGSFLVIGNDRYQLLQFHFHTPSEEAVGGQRYPMVAHLVHKNEAGQLAVIAVLLNQGSNAQAMLAQFWDKFPKNHNETRNYDDIRYNINDLLPSNRQYWTFMGSLTTPPCSEGVRWLVLKTPQTLSAAQIARFEREFPMNARPIQSLQQRAILESN</sequence>
<dbReference type="PANTHER" id="PTHR18952:SF265">
    <property type="entry name" value="CARBONIC ANHYDRASE"/>
    <property type="match status" value="1"/>
</dbReference>
<dbReference type="Pfam" id="PF00194">
    <property type="entry name" value="Carb_anhydrase"/>
    <property type="match status" value="1"/>
</dbReference>
<dbReference type="EC" id="4.2.1.1" evidence="2"/>
<evidence type="ECO:0000313" key="11">
    <source>
        <dbReference type="Proteomes" id="UP000504844"/>
    </source>
</evidence>
<evidence type="ECO:0000256" key="8">
    <source>
        <dbReference type="SAM" id="SignalP"/>
    </source>
</evidence>
<evidence type="ECO:0000256" key="6">
    <source>
        <dbReference type="ARBA" id="ARBA00048348"/>
    </source>
</evidence>
<keyword evidence="4" id="KW-0862">Zinc</keyword>
<feature type="chain" id="PRO_5026888260" description="carbonic anhydrase" evidence="8">
    <location>
        <begin position="22"/>
        <end position="257"/>
    </location>
</feature>
<keyword evidence="5" id="KW-0456">Lyase</keyword>
<dbReference type="InterPro" id="IPR023561">
    <property type="entry name" value="Carbonic_anhydrase_a-class"/>
</dbReference>
<dbReference type="PROSITE" id="PS51144">
    <property type="entry name" value="ALPHA_CA_2"/>
    <property type="match status" value="1"/>
</dbReference>
<dbReference type="InterPro" id="IPR041891">
    <property type="entry name" value="Alpha_CA_prokaryot-like"/>
</dbReference>
<feature type="signal peptide" evidence="8">
    <location>
        <begin position="1"/>
        <end position="21"/>
    </location>
</feature>
<dbReference type="PANTHER" id="PTHR18952">
    <property type="entry name" value="CARBONIC ANHYDRASE"/>
    <property type="match status" value="1"/>
</dbReference>
<comment type="similarity">
    <text evidence="1">Belongs to the alpha-carbonic anhydrase family.</text>
</comment>
<evidence type="ECO:0000256" key="4">
    <source>
        <dbReference type="ARBA" id="ARBA00022833"/>
    </source>
</evidence>
<evidence type="ECO:0000256" key="7">
    <source>
        <dbReference type="SAM" id="MobiDB-lite"/>
    </source>
</evidence>
<dbReference type="KEGG" id="dee:HQN60_14020"/>
<gene>
    <name evidence="10" type="ORF">HQN60_14020</name>
</gene>